<feature type="transmembrane region" description="Helical" evidence="1">
    <location>
        <begin position="20"/>
        <end position="38"/>
    </location>
</feature>
<proteinExistence type="predicted"/>
<evidence type="ECO:0000313" key="2">
    <source>
        <dbReference type="Ensembl" id="ENSPKIP00000006400.1"/>
    </source>
</evidence>
<dbReference type="CDD" id="cd00229">
    <property type="entry name" value="SGNH_hydrolase"/>
    <property type="match status" value="1"/>
</dbReference>
<keyword evidence="3" id="KW-1185">Reference proteome</keyword>
<evidence type="ECO:0000256" key="1">
    <source>
        <dbReference type="SAM" id="Phobius"/>
    </source>
</evidence>
<keyword evidence="1" id="KW-0812">Transmembrane</keyword>
<accession>A0A3B3QLF7</accession>
<evidence type="ECO:0000313" key="3">
    <source>
        <dbReference type="Proteomes" id="UP000261540"/>
    </source>
</evidence>
<dbReference type="Gene3D" id="3.40.50.1110">
    <property type="entry name" value="SGNH hydrolase"/>
    <property type="match status" value="1"/>
</dbReference>
<keyword evidence="1" id="KW-1133">Transmembrane helix</keyword>
<dbReference type="SUPFAM" id="SSF52266">
    <property type="entry name" value="SGNH hydrolase"/>
    <property type="match status" value="1"/>
</dbReference>
<dbReference type="InterPro" id="IPR036514">
    <property type="entry name" value="SGNH_hydro_sf"/>
</dbReference>
<reference evidence="2" key="2">
    <citation type="submission" date="2025-09" db="UniProtKB">
        <authorList>
            <consortium name="Ensembl"/>
        </authorList>
    </citation>
    <scope>IDENTIFICATION</scope>
</reference>
<organism evidence="2 3">
    <name type="scientific">Paramormyrops kingsleyae</name>
    <dbReference type="NCBI Taxonomy" id="1676925"/>
    <lineage>
        <taxon>Eukaryota</taxon>
        <taxon>Metazoa</taxon>
        <taxon>Chordata</taxon>
        <taxon>Craniata</taxon>
        <taxon>Vertebrata</taxon>
        <taxon>Euteleostomi</taxon>
        <taxon>Actinopterygii</taxon>
        <taxon>Neopterygii</taxon>
        <taxon>Teleostei</taxon>
        <taxon>Osteoglossocephala</taxon>
        <taxon>Osteoglossomorpha</taxon>
        <taxon>Osteoglossiformes</taxon>
        <taxon>Mormyridae</taxon>
        <taxon>Paramormyrops</taxon>
    </lineage>
</organism>
<dbReference type="GeneTree" id="ENSGT01150000289565"/>
<dbReference type="Proteomes" id="UP000261540">
    <property type="component" value="Unplaced"/>
</dbReference>
<dbReference type="STRING" id="1676925.ENSPKIP00000006400"/>
<name>A0A3B3QLF7_9TELE</name>
<reference evidence="2" key="1">
    <citation type="submission" date="2025-08" db="UniProtKB">
        <authorList>
            <consortium name="Ensembl"/>
        </authorList>
    </citation>
    <scope>IDENTIFICATION</scope>
</reference>
<keyword evidence="1" id="KW-0472">Membrane</keyword>
<dbReference type="AlphaFoldDB" id="A0A3B3QLF7"/>
<protein>
    <submittedName>
        <fullName evidence="2">Uncharacterized LOC111842326</fullName>
    </submittedName>
</protein>
<dbReference type="Ensembl" id="ENSPKIT00000030424.1">
    <property type="protein sequence ID" value="ENSPKIP00000006400.1"/>
    <property type="gene ID" value="ENSPKIG00000022683.1"/>
</dbReference>
<sequence>MFLGMGQSFHTDTHIPPLRFCFANLFYLFFFQFVLVVGDSHLRSLVDGFVLMPEGSLSFGYSCTLGASASVLRREVQGESIPYTPDLVCLLAPGNNITESNTIEQSGRDFTSLIQCALSQWTKVIVIDFPTRLTVEHHLQDLLRQEYHRAASVRYMSISEHFPQSTLDLWCRDGVHLSDNRGMPILAQLIWTAAYLHLSMPPTHHFTPGVMSVCSRVSPKVVVTGVIKAKTQRNVYTWSNMVKGIPKGAAADLFRELTLVSVYLFYYLCDLCVLGCVPACLPVCVCVCVCVCARVHKHNKGVYNKAIILLKSISFGKSMWF</sequence>